<reference evidence="1" key="1">
    <citation type="submission" date="2016-10" db="EMBL/GenBank/DDBJ databases">
        <authorList>
            <person name="Varghese N."/>
        </authorList>
    </citation>
    <scope>NUCLEOTIDE SEQUENCE</scope>
</reference>
<protein>
    <submittedName>
        <fullName evidence="1">Putative virion structural protein</fullName>
    </submittedName>
</protein>
<accession>A0A218MME8</accession>
<name>A0A218MME8_9VIRU</name>
<reference evidence="1" key="2">
    <citation type="journal article" date="2017" name="Nat. Commun.">
        <title>Single-virus genomics reveals hidden cosmopolitan and abundant viruses.</title>
        <authorList>
            <person name="Martinez-Hernandez F."/>
            <person name="Fornas O."/>
            <person name="Lluesma Gomez M."/>
            <person name="Bolduc B."/>
            <person name="de la Cruz Pena M.J."/>
            <person name="Martinez J.M."/>
            <person name="Anton J."/>
            <person name="Gasol J.M."/>
            <person name="Rosselli R."/>
            <person name="Rodriguez-Valera F."/>
            <person name="Sullivan M.B."/>
            <person name="Acinas S.G."/>
            <person name="Martinez-Garcia M."/>
        </authorList>
    </citation>
    <scope>NUCLEOTIDE SEQUENCE</scope>
</reference>
<proteinExistence type="predicted"/>
<dbReference type="EMBL" id="KY052837">
    <property type="protein sequence ID" value="ASF00470.1"/>
    <property type="molecule type" value="Genomic_DNA"/>
</dbReference>
<organism evidence="1">
    <name type="scientific">uncultured virus</name>
    <dbReference type="NCBI Taxonomy" id="340016"/>
    <lineage>
        <taxon>Viruses</taxon>
        <taxon>environmental samples</taxon>
    </lineage>
</organism>
<sequence length="115" mass="11571">MANTFKLVTKANVTSADVIYTVASSTTTVVLGVMVGNTTTTQVTGTISVASSTGSRSGANNENNQTVELVTNAPIPVGGTLELMSGNKLVMEAGDALSLTASGSSDIAISIMEIT</sequence>
<evidence type="ECO:0000313" key="1">
    <source>
        <dbReference type="EMBL" id="ASF00470.1"/>
    </source>
</evidence>